<comment type="caution">
    <text evidence="4">The sequence shown here is derived from an EMBL/GenBank/DDBJ whole genome shotgun (WGS) entry which is preliminary data.</text>
</comment>
<dbReference type="InterPro" id="IPR021137">
    <property type="entry name" value="Ribosomal_bL35-like"/>
</dbReference>
<reference evidence="4 5" key="1">
    <citation type="journal article" date="2016" name="Nat. Commun.">
        <title>Thousands of microbial genomes shed light on interconnected biogeochemical processes in an aquifer system.</title>
        <authorList>
            <person name="Anantharaman K."/>
            <person name="Brown C.T."/>
            <person name="Hug L.A."/>
            <person name="Sharon I."/>
            <person name="Castelle C.J."/>
            <person name="Probst A.J."/>
            <person name="Thomas B.C."/>
            <person name="Singh A."/>
            <person name="Wilkins M.J."/>
            <person name="Karaoz U."/>
            <person name="Brodie E.L."/>
            <person name="Williams K.H."/>
            <person name="Hubbard S.S."/>
            <person name="Banfield J.F."/>
        </authorList>
    </citation>
    <scope>NUCLEOTIDE SEQUENCE [LARGE SCALE GENOMIC DNA]</scope>
</reference>
<proteinExistence type="inferred from homology"/>
<name>A0A1G2KZK1_9BACT</name>
<evidence type="ECO:0000256" key="3">
    <source>
        <dbReference type="ARBA" id="ARBA00023274"/>
    </source>
</evidence>
<dbReference type="AlphaFoldDB" id="A0A1G2KZK1"/>
<evidence type="ECO:0000256" key="2">
    <source>
        <dbReference type="ARBA" id="ARBA00022980"/>
    </source>
</evidence>
<dbReference type="InterPro" id="IPR037229">
    <property type="entry name" value="Ribosomal_bL35_sf"/>
</dbReference>
<dbReference type="GO" id="GO:0005840">
    <property type="term" value="C:ribosome"/>
    <property type="evidence" value="ECO:0007669"/>
    <property type="project" value="UniProtKB-KW"/>
</dbReference>
<evidence type="ECO:0000313" key="4">
    <source>
        <dbReference type="EMBL" id="OHA04873.1"/>
    </source>
</evidence>
<keyword evidence="2" id="KW-0689">Ribosomal protein</keyword>
<evidence type="ECO:0000256" key="1">
    <source>
        <dbReference type="ARBA" id="ARBA00006598"/>
    </source>
</evidence>
<dbReference type="GO" id="GO:1990904">
    <property type="term" value="C:ribonucleoprotein complex"/>
    <property type="evidence" value="ECO:0007669"/>
    <property type="project" value="UniProtKB-KW"/>
</dbReference>
<evidence type="ECO:0008006" key="6">
    <source>
        <dbReference type="Google" id="ProtNLM"/>
    </source>
</evidence>
<comment type="similarity">
    <text evidence="1">Belongs to the bacterial ribosomal protein bL35 family.</text>
</comment>
<gene>
    <name evidence="4" type="ORF">A2934_00850</name>
</gene>
<dbReference type="GO" id="GO:0003735">
    <property type="term" value="F:structural constituent of ribosome"/>
    <property type="evidence" value="ECO:0007669"/>
    <property type="project" value="InterPro"/>
</dbReference>
<dbReference type="GO" id="GO:0006412">
    <property type="term" value="P:translation"/>
    <property type="evidence" value="ECO:0007669"/>
    <property type="project" value="InterPro"/>
</dbReference>
<keyword evidence="3" id="KW-0687">Ribonucleoprotein</keyword>
<evidence type="ECO:0000313" key="5">
    <source>
        <dbReference type="Proteomes" id="UP000177982"/>
    </source>
</evidence>
<sequence length="59" mass="6895">MKPNKSILKRITISKRGKIKKRRAGVNHFNAKHSAKMKGRKHIGTSFTKSFEKKVRQYI</sequence>
<organism evidence="4 5">
    <name type="scientific">Candidatus Sungbacteria bacterium RIFCSPLOWO2_01_FULL_47_10</name>
    <dbReference type="NCBI Taxonomy" id="1802276"/>
    <lineage>
        <taxon>Bacteria</taxon>
        <taxon>Candidatus Sungiibacteriota</taxon>
    </lineage>
</organism>
<dbReference type="EMBL" id="MHQO01000067">
    <property type="protein sequence ID" value="OHA04873.1"/>
    <property type="molecule type" value="Genomic_DNA"/>
</dbReference>
<protein>
    <recommendedName>
        <fullName evidence="6">50S ribosomal protein L35</fullName>
    </recommendedName>
</protein>
<dbReference type="Gene3D" id="4.10.410.60">
    <property type="match status" value="1"/>
</dbReference>
<dbReference type="Pfam" id="PF01632">
    <property type="entry name" value="Ribosomal_L35p"/>
    <property type="match status" value="1"/>
</dbReference>
<dbReference type="SUPFAM" id="SSF143034">
    <property type="entry name" value="L35p-like"/>
    <property type="match status" value="1"/>
</dbReference>
<dbReference type="Proteomes" id="UP000177982">
    <property type="component" value="Unassembled WGS sequence"/>
</dbReference>
<accession>A0A1G2KZK1</accession>